<evidence type="ECO:0000313" key="2">
    <source>
        <dbReference type="Proteomes" id="UP000001312"/>
    </source>
</evidence>
<reference evidence="2" key="1">
    <citation type="journal article" date="2011" name="PLoS Genet.">
        <title>Genomic analysis of the necrotrophic fungal pathogens Sclerotinia sclerotiorum and Botrytis cinerea.</title>
        <authorList>
            <person name="Amselem J."/>
            <person name="Cuomo C.A."/>
            <person name="van Kan J.A."/>
            <person name="Viaud M."/>
            <person name="Benito E.P."/>
            <person name="Couloux A."/>
            <person name="Coutinho P.M."/>
            <person name="de Vries R.P."/>
            <person name="Dyer P.S."/>
            <person name="Fillinger S."/>
            <person name="Fournier E."/>
            <person name="Gout L."/>
            <person name="Hahn M."/>
            <person name="Kohn L."/>
            <person name="Lapalu N."/>
            <person name="Plummer K.M."/>
            <person name="Pradier J.M."/>
            <person name="Quevillon E."/>
            <person name="Sharon A."/>
            <person name="Simon A."/>
            <person name="ten Have A."/>
            <person name="Tudzynski B."/>
            <person name="Tudzynski P."/>
            <person name="Wincker P."/>
            <person name="Andrew M."/>
            <person name="Anthouard V."/>
            <person name="Beever R.E."/>
            <person name="Beffa R."/>
            <person name="Benoit I."/>
            <person name="Bouzid O."/>
            <person name="Brault B."/>
            <person name="Chen Z."/>
            <person name="Choquer M."/>
            <person name="Collemare J."/>
            <person name="Cotton P."/>
            <person name="Danchin E.G."/>
            <person name="Da Silva C."/>
            <person name="Gautier A."/>
            <person name="Giraud C."/>
            <person name="Giraud T."/>
            <person name="Gonzalez C."/>
            <person name="Grossetete S."/>
            <person name="Guldener U."/>
            <person name="Henrissat B."/>
            <person name="Howlett B.J."/>
            <person name="Kodira C."/>
            <person name="Kretschmer M."/>
            <person name="Lappartient A."/>
            <person name="Leroch M."/>
            <person name="Levis C."/>
            <person name="Mauceli E."/>
            <person name="Neuveglise C."/>
            <person name="Oeser B."/>
            <person name="Pearson M."/>
            <person name="Poulain J."/>
            <person name="Poussereau N."/>
            <person name="Quesneville H."/>
            <person name="Rascle C."/>
            <person name="Schumacher J."/>
            <person name="Segurens B."/>
            <person name="Sexton A."/>
            <person name="Silva E."/>
            <person name="Sirven C."/>
            <person name="Soanes D.M."/>
            <person name="Talbot N.J."/>
            <person name="Templeton M."/>
            <person name="Yandava C."/>
            <person name="Yarden O."/>
            <person name="Zeng Q."/>
            <person name="Rollins J.A."/>
            <person name="Lebrun M.H."/>
            <person name="Dickman M."/>
        </authorList>
    </citation>
    <scope>NUCLEOTIDE SEQUENCE [LARGE SCALE GENOMIC DNA]</scope>
    <source>
        <strain evidence="2">ATCC 18683 / 1980 / Ss-1</strain>
    </source>
</reference>
<dbReference type="GeneID" id="5490603"/>
<protein>
    <submittedName>
        <fullName evidence="1">Uncharacterized protein</fullName>
    </submittedName>
</protein>
<sequence length="60" mass="6853">MPIKESRYSPPLMLRNTSSSFQRTIYHEKNTAHHIIASSSPGRVSPLLKSLLEKNPKYTI</sequence>
<gene>
    <name evidence="1" type="ORF">SS1G_04470</name>
</gene>
<dbReference type="Proteomes" id="UP000001312">
    <property type="component" value="Unassembled WGS sequence"/>
</dbReference>
<dbReference type="HOGENOM" id="CLU_2943185_0_0_1"/>
<dbReference type="InParanoid" id="A7EGM8"/>
<organism evidence="1 2">
    <name type="scientific">Sclerotinia sclerotiorum (strain ATCC 18683 / 1980 / Ss-1)</name>
    <name type="common">White mold</name>
    <name type="synonym">Whetzelinia sclerotiorum</name>
    <dbReference type="NCBI Taxonomy" id="665079"/>
    <lineage>
        <taxon>Eukaryota</taxon>
        <taxon>Fungi</taxon>
        <taxon>Dikarya</taxon>
        <taxon>Ascomycota</taxon>
        <taxon>Pezizomycotina</taxon>
        <taxon>Leotiomycetes</taxon>
        <taxon>Helotiales</taxon>
        <taxon>Sclerotiniaceae</taxon>
        <taxon>Sclerotinia</taxon>
    </lineage>
</organism>
<dbReference type="AlphaFoldDB" id="A7EGM8"/>
<dbReference type="KEGG" id="ssl:SS1G_04470"/>
<dbReference type="RefSeq" id="XP_001594662.1">
    <property type="nucleotide sequence ID" value="XM_001594612.1"/>
</dbReference>
<evidence type="ECO:0000313" key="1">
    <source>
        <dbReference type="EMBL" id="EDO01994.1"/>
    </source>
</evidence>
<name>A7EGM8_SCLS1</name>
<keyword evidence="2" id="KW-1185">Reference proteome</keyword>
<proteinExistence type="predicted"/>
<dbReference type="EMBL" id="CH476625">
    <property type="protein sequence ID" value="EDO01994.1"/>
    <property type="molecule type" value="Genomic_DNA"/>
</dbReference>
<accession>A7EGM8</accession>